<gene>
    <name evidence="4" type="ORF">CCMP2556_LOCUS18480</name>
</gene>
<dbReference type="SUPFAM" id="SSF54928">
    <property type="entry name" value="RNA-binding domain, RBD"/>
    <property type="match status" value="1"/>
</dbReference>
<keyword evidence="1" id="KW-0694">RNA-binding</keyword>
<feature type="region of interest" description="Disordered" evidence="2">
    <location>
        <begin position="151"/>
        <end position="174"/>
    </location>
</feature>
<dbReference type="InterPro" id="IPR012677">
    <property type="entry name" value="Nucleotide-bd_a/b_plait_sf"/>
</dbReference>
<evidence type="ECO:0000259" key="3">
    <source>
        <dbReference type="PROSITE" id="PS50102"/>
    </source>
</evidence>
<accession>A0ABP0KYD8</accession>
<dbReference type="PROSITE" id="PS50102">
    <property type="entry name" value="RRM"/>
    <property type="match status" value="1"/>
</dbReference>
<dbReference type="Pfam" id="PF00076">
    <property type="entry name" value="RRM_1"/>
    <property type="match status" value="1"/>
</dbReference>
<keyword evidence="5" id="KW-1185">Reference proteome</keyword>
<name>A0ABP0KYD8_9DINO</name>
<evidence type="ECO:0000313" key="5">
    <source>
        <dbReference type="Proteomes" id="UP001642484"/>
    </source>
</evidence>
<evidence type="ECO:0000256" key="1">
    <source>
        <dbReference type="PROSITE-ProRule" id="PRU00176"/>
    </source>
</evidence>
<comment type="caution">
    <text evidence="4">The sequence shown here is derived from an EMBL/GenBank/DDBJ whole genome shotgun (WGS) entry which is preliminary data.</text>
</comment>
<feature type="domain" description="RRM" evidence="3">
    <location>
        <begin position="313"/>
        <end position="388"/>
    </location>
</feature>
<dbReference type="SMART" id="SM00360">
    <property type="entry name" value="RRM"/>
    <property type="match status" value="1"/>
</dbReference>
<proteinExistence type="predicted"/>
<dbReference type="InterPro" id="IPR035979">
    <property type="entry name" value="RBD_domain_sf"/>
</dbReference>
<dbReference type="Gene3D" id="3.30.70.330">
    <property type="match status" value="1"/>
</dbReference>
<dbReference type="Proteomes" id="UP001642484">
    <property type="component" value="Unassembled WGS sequence"/>
</dbReference>
<dbReference type="InterPro" id="IPR000504">
    <property type="entry name" value="RRM_dom"/>
</dbReference>
<evidence type="ECO:0000313" key="4">
    <source>
        <dbReference type="EMBL" id="CAK9031932.1"/>
    </source>
</evidence>
<sequence length="535" mass="60455">MSEDWECQFAEPTKEEIDGFVIENRHFLSDTAEALFRNMDKRDQRFVMQEGGLSNCRDTIAILRSRARHGCWKAWLDAHQDRPDDMLEKFVVSNQAWMNQEAEDLLRSLKQEQALGVIERGSFKNCRDPVALIKKRLKDAKAGRWSGVPIREDISKEGENQGNRDRAAESRAFKDRERQKWLDLKQQDPHDKALREDRSLCCMGLPPLWGLQQIRDFFNNIFNNTEDQVEGVFLRTAKPVRGQQQRSASIDFVTVDGARSAALACDRLEIEDQGETFVLSCSIRHKVEGTGDISFIYPARGEVDPKKALAEARCIYISKIPVNTTEEQVKELVEDFGEVEAVHMLPSNGINLACFVTMVSPGEAAFAIRGLNNAQAFGSILSASYQIQKNVKKRKIHPEEELKQWYPVEIRNFPHWTLAEDIKATILSVGPGPQRVRILHYDPEPALSVARAYFKEEEDRDAILKALKGHEITPGYFLNSTSAPRTSGTGAAFTHTPQPGQPLGQRFTGFPSAAEPLRLDSNVAMANAWIPATFR</sequence>
<evidence type="ECO:0000256" key="2">
    <source>
        <dbReference type="SAM" id="MobiDB-lite"/>
    </source>
</evidence>
<dbReference type="EMBL" id="CAXAMN010010502">
    <property type="protein sequence ID" value="CAK9031932.1"/>
    <property type="molecule type" value="Genomic_DNA"/>
</dbReference>
<dbReference type="CDD" id="cd00590">
    <property type="entry name" value="RRM_SF"/>
    <property type="match status" value="1"/>
</dbReference>
<reference evidence="4 5" key="1">
    <citation type="submission" date="2024-02" db="EMBL/GenBank/DDBJ databases">
        <authorList>
            <person name="Chen Y."/>
            <person name="Shah S."/>
            <person name="Dougan E. K."/>
            <person name="Thang M."/>
            <person name="Chan C."/>
        </authorList>
    </citation>
    <scope>NUCLEOTIDE SEQUENCE [LARGE SCALE GENOMIC DNA]</scope>
</reference>
<protein>
    <recommendedName>
        <fullName evidence="3">RRM domain-containing protein</fullName>
    </recommendedName>
</protein>
<organism evidence="4 5">
    <name type="scientific">Durusdinium trenchii</name>
    <dbReference type="NCBI Taxonomy" id="1381693"/>
    <lineage>
        <taxon>Eukaryota</taxon>
        <taxon>Sar</taxon>
        <taxon>Alveolata</taxon>
        <taxon>Dinophyceae</taxon>
        <taxon>Suessiales</taxon>
        <taxon>Symbiodiniaceae</taxon>
        <taxon>Durusdinium</taxon>
    </lineage>
</organism>